<gene>
    <name evidence="12 15" type="primary">priA</name>
    <name evidence="15" type="ORF">IAA93_06430</name>
</gene>
<evidence type="ECO:0000313" key="15">
    <source>
        <dbReference type="EMBL" id="HJD53341.1"/>
    </source>
</evidence>
<evidence type="ECO:0000256" key="11">
    <source>
        <dbReference type="ARBA" id="ARBA00048988"/>
    </source>
</evidence>
<dbReference type="SMART" id="SM00490">
    <property type="entry name" value="HELICc"/>
    <property type="match status" value="1"/>
</dbReference>
<comment type="catalytic activity">
    <reaction evidence="11 12">
        <text>ATP + H2O = ADP + phosphate + H(+)</text>
        <dbReference type="Rhea" id="RHEA:13065"/>
        <dbReference type="ChEBI" id="CHEBI:15377"/>
        <dbReference type="ChEBI" id="CHEBI:15378"/>
        <dbReference type="ChEBI" id="CHEBI:30616"/>
        <dbReference type="ChEBI" id="CHEBI:43474"/>
        <dbReference type="ChEBI" id="CHEBI:456216"/>
        <dbReference type="EC" id="5.6.2.4"/>
    </reaction>
</comment>
<comment type="caution">
    <text evidence="15">The sequence shown here is derived from an EMBL/GenBank/DDBJ whole genome shotgun (WGS) entry which is preliminary data.</text>
</comment>
<dbReference type="Pfam" id="PF18319">
    <property type="entry name" value="Zn_ribbon_PriA"/>
    <property type="match status" value="1"/>
</dbReference>
<dbReference type="Pfam" id="PF00271">
    <property type="entry name" value="Helicase_C"/>
    <property type="match status" value="1"/>
</dbReference>
<comment type="function">
    <text evidence="12">Initiates the restart of stalled replication forks, which reloads the replicative helicase on sites other than the origin of replication. Recognizes and binds to abandoned replication forks and remodels them to uncover a helicase loading site. Promotes assembly of the primosome at these replication forks.</text>
</comment>
<dbReference type="CDD" id="cd18804">
    <property type="entry name" value="SF2_C_priA"/>
    <property type="match status" value="1"/>
</dbReference>
<dbReference type="GO" id="GO:0005524">
    <property type="term" value="F:ATP binding"/>
    <property type="evidence" value="ECO:0007669"/>
    <property type="project" value="UniProtKB-UniRule"/>
</dbReference>
<dbReference type="InterPro" id="IPR041222">
    <property type="entry name" value="PriA_3primeBD"/>
</dbReference>
<evidence type="ECO:0000256" key="10">
    <source>
        <dbReference type="ARBA" id="ARBA00023235"/>
    </source>
</evidence>
<dbReference type="GO" id="GO:0006270">
    <property type="term" value="P:DNA replication initiation"/>
    <property type="evidence" value="ECO:0007669"/>
    <property type="project" value="TreeGrafter"/>
</dbReference>
<keyword evidence="2 12" id="KW-0235">DNA replication</keyword>
<sequence length="815" mass="91955">MKKYIDVILPLFLQPLTYSVPDGWHEAISPGCRVIVAIKGKKKYTAIVKEIRDTIEPQTFKIMDIDGVIDTTPIVTPAQLRLWQWIADYYMCTMGEVYKAAIPSRLRPGSETVLIPAECDARTDGLTARERDIIDIINREKRISIQKIDAELKTKNLLPTINRLLDKRLIKIKEEVKQTGRTRTVTFVRLTAAWRGASADAIIASLTGQPKAIELVRRFFDLTSGHGDRSISRAALTDDKSRWLTRLKLLTGLGILETFRQETVQVTNDTCGIAPLNDLNDMQAKAFRQIKEAFATKNVCLLHGVTSSGKTELYIHLIAETISRGKQVLYMLPEIALTTQITSRLAHFFGDRQAVYHSRLTDTERMQIWRRQLGDKPYSLIIGARSSVFLPFADLGLVIVDEEHEPSFKQEEPAPRYHGRDTAIVMAHMAGAKTLLGTATPSVESYHNAMTGKYGLVRLTQRYNDIMMPEIVIADLKDAYKRKETEGQFSTLLIGKIKEALDSGRQVILFQNRRGFSPMMQCHNCGWVPRCTSCDVSMTYHKQTNTLTCHYCGRTIAVPSTCPACGEHKMDNRGFGTERIEEDICRLFPEASVMRLDIDSTKTRNAYNNILTDFAEHKIDILVGTQMISKGLDFDNVGVVGIINADNIINYPDFRSQERAFQIMSQVAGRAGRKGSRGLVVLQTFSPDMPVIRMVCGNDYESLYRDEIAERSLFHYPPFCRLIDIYVKHKSLQAAESIAARTGDMMRRVFGERVLGPDKPPVARIQALHIRRIMLRIESGLNINDAKHKLMRICEAAQNTSGHGSAIIYCDVDPY</sequence>
<feature type="binding site" evidence="12">
    <location>
        <position position="534"/>
    </location>
    <ligand>
        <name>Zn(2+)</name>
        <dbReference type="ChEBI" id="CHEBI:29105"/>
        <label>2</label>
    </ligand>
</feature>
<evidence type="ECO:0000256" key="5">
    <source>
        <dbReference type="ARBA" id="ARBA00022801"/>
    </source>
</evidence>
<dbReference type="InterPro" id="IPR014001">
    <property type="entry name" value="Helicase_ATP-bd"/>
</dbReference>
<feature type="binding site" evidence="12">
    <location>
        <position position="525"/>
    </location>
    <ligand>
        <name>Zn(2+)</name>
        <dbReference type="ChEBI" id="CHEBI:29105"/>
        <label>1</label>
    </ligand>
</feature>
<accession>A0A9D2UJ85</accession>
<feature type="binding site" evidence="12">
    <location>
        <position position="565"/>
    </location>
    <ligand>
        <name>Zn(2+)</name>
        <dbReference type="ChEBI" id="CHEBI:29105"/>
        <label>1</label>
    </ligand>
</feature>
<proteinExistence type="inferred from homology"/>
<protein>
    <recommendedName>
        <fullName evidence="12">Replication restart protein PriA</fullName>
    </recommendedName>
    <alternativeName>
        <fullName evidence="12">ATP-dependent DNA helicase PriA</fullName>
        <ecNumber evidence="12">5.6.2.4</ecNumber>
    </alternativeName>
    <alternativeName>
        <fullName evidence="12">DNA 3'-5' helicase PriA</fullName>
    </alternativeName>
</protein>
<evidence type="ECO:0000256" key="7">
    <source>
        <dbReference type="ARBA" id="ARBA00022833"/>
    </source>
</evidence>
<keyword evidence="9 12" id="KW-0238">DNA-binding</keyword>
<evidence type="ECO:0000259" key="14">
    <source>
        <dbReference type="PROSITE" id="PS51194"/>
    </source>
</evidence>
<dbReference type="GO" id="GO:1990077">
    <property type="term" value="C:primosome complex"/>
    <property type="evidence" value="ECO:0007669"/>
    <property type="project" value="UniProtKB-UniRule"/>
</dbReference>
<dbReference type="AlphaFoldDB" id="A0A9D2UJ85"/>
<feature type="binding site" evidence="12">
    <location>
        <position position="522"/>
    </location>
    <ligand>
        <name>Zn(2+)</name>
        <dbReference type="ChEBI" id="CHEBI:29105"/>
        <label>1</label>
    </ligand>
</feature>
<dbReference type="NCBIfam" id="TIGR00595">
    <property type="entry name" value="priA"/>
    <property type="match status" value="1"/>
</dbReference>
<dbReference type="InterPro" id="IPR041236">
    <property type="entry name" value="PriA_C"/>
</dbReference>
<organism evidence="15 16">
    <name type="scientific">Candidatus Avibacteroides avistercoris</name>
    <dbReference type="NCBI Taxonomy" id="2840690"/>
    <lineage>
        <taxon>Bacteria</taxon>
        <taxon>Pseudomonadati</taxon>
        <taxon>Bacteroidota</taxon>
        <taxon>Bacteroidia</taxon>
        <taxon>Bacteroidales</taxon>
        <taxon>Bacteroidaceae</taxon>
        <taxon>Bacteroidaceae incertae sedis</taxon>
        <taxon>Candidatus Avibacteroides</taxon>
    </lineage>
</organism>
<dbReference type="InterPro" id="IPR005259">
    <property type="entry name" value="PriA"/>
</dbReference>
<dbReference type="InterPro" id="IPR027417">
    <property type="entry name" value="P-loop_NTPase"/>
</dbReference>
<evidence type="ECO:0000259" key="13">
    <source>
        <dbReference type="PROSITE" id="PS51192"/>
    </source>
</evidence>
<dbReference type="CDD" id="cd17929">
    <property type="entry name" value="DEXHc_priA"/>
    <property type="match status" value="1"/>
</dbReference>
<evidence type="ECO:0000256" key="2">
    <source>
        <dbReference type="ARBA" id="ARBA00022705"/>
    </source>
</evidence>
<comment type="catalytic activity">
    <reaction evidence="12">
        <text>Couples ATP hydrolysis with the unwinding of duplex DNA by translocating in the 3'-5' direction.</text>
        <dbReference type="EC" id="5.6.2.4"/>
    </reaction>
</comment>
<dbReference type="GO" id="GO:0043138">
    <property type="term" value="F:3'-5' DNA helicase activity"/>
    <property type="evidence" value="ECO:0007669"/>
    <property type="project" value="UniProtKB-EC"/>
</dbReference>
<keyword evidence="3 12" id="KW-0479">Metal-binding</keyword>
<comment type="similarity">
    <text evidence="12">Belongs to the helicase family. PriA subfamily.</text>
</comment>
<keyword evidence="6 12" id="KW-0347">Helicase</keyword>
<dbReference type="PROSITE" id="PS51194">
    <property type="entry name" value="HELICASE_CTER"/>
    <property type="match status" value="1"/>
</dbReference>
<dbReference type="Pfam" id="PF00270">
    <property type="entry name" value="DEAD"/>
    <property type="match status" value="1"/>
</dbReference>
<dbReference type="SUPFAM" id="SSF52540">
    <property type="entry name" value="P-loop containing nucleoside triphosphate hydrolases"/>
    <property type="match status" value="2"/>
</dbReference>
<feature type="binding site" evidence="12">
    <location>
        <position position="531"/>
    </location>
    <ligand>
        <name>Zn(2+)</name>
        <dbReference type="ChEBI" id="CHEBI:29105"/>
        <label>2</label>
    </ligand>
</feature>
<keyword evidence="1 12" id="KW-0639">Primosome</keyword>
<reference evidence="15" key="2">
    <citation type="submission" date="2021-04" db="EMBL/GenBank/DDBJ databases">
        <authorList>
            <person name="Gilroy R."/>
        </authorList>
    </citation>
    <scope>NUCLEOTIDE SEQUENCE</scope>
    <source>
        <strain evidence="15">MalCec1-1739</strain>
    </source>
</reference>
<evidence type="ECO:0000256" key="9">
    <source>
        <dbReference type="ARBA" id="ARBA00023125"/>
    </source>
</evidence>
<feature type="domain" description="Helicase ATP-binding" evidence="13">
    <location>
        <begin position="291"/>
        <end position="459"/>
    </location>
</feature>
<dbReference type="EC" id="5.6.2.4" evidence="12"/>
<keyword evidence="8 12" id="KW-0067">ATP-binding</keyword>
<dbReference type="GO" id="GO:0003677">
    <property type="term" value="F:DNA binding"/>
    <property type="evidence" value="ECO:0007669"/>
    <property type="project" value="UniProtKB-UniRule"/>
</dbReference>
<evidence type="ECO:0000256" key="8">
    <source>
        <dbReference type="ARBA" id="ARBA00022840"/>
    </source>
</evidence>
<evidence type="ECO:0000256" key="6">
    <source>
        <dbReference type="ARBA" id="ARBA00022806"/>
    </source>
</evidence>
<dbReference type="InterPro" id="IPR001650">
    <property type="entry name" value="Helicase_C-like"/>
</dbReference>
<comment type="cofactor">
    <cofactor evidence="12">
        <name>Zn(2+)</name>
        <dbReference type="ChEBI" id="CHEBI:29105"/>
    </cofactor>
    <text evidence="12">Binds 2 zinc ions per subunit.</text>
</comment>
<evidence type="ECO:0000256" key="4">
    <source>
        <dbReference type="ARBA" id="ARBA00022741"/>
    </source>
</evidence>
<dbReference type="Pfam" id="PF18074">
    <property type="entry name" value="PriA_C"/>
    <property type="match status" value="1"/>
</dbReference>
<dbReference type="HAMAP" id="MF_00983">
    <property type="entry name" value="PriA"/>
    <property type="match status" value="1"/>
</dbReference>
<evidence type="ECO:0000313" key="16">
    <source>
        <dbReference type="Proteomes" id="UP000787625"/>
    </source>
</evidence>
<dbReference type="GO" id="GO:0008270">
    <property type="term" value="F:zinc ion binding"/>
    <property type="evidence" value="ECO:0007669"/>
    <property type="project" value="UniProtKB-UniRule"/>
</dbReference>
<comment type="subunit">
    <text evidence="12">Component of the replication restart primosome.</text>
</comment>
<feature type="binding site" evidence="12">
    <location>
        <position position="562"/>
    </location>
    <ligand>
        <name>Zn(2+)</name>
        <dbReference type="ChEBI" id="CHEBI:29105"/>
        <label>1</label>
    </ligand>
</feature>
<reference evidence="15" key="1">
    <citation type="journal article" date="2021" name="PeerJ">
        <title>Extensive microbial diversity within the chicken gut microbiome revealed by metagenomics and culture.</title>
        <authorList>
            <person name="Gilroy R."/>
            <person name="Ravi A."/>
            <person name="Getino M."/>
            <person name="Pursley I."/>
            <person name="Horton D.L."/>
            <person name="Alikhan N.F."/>
            <person name="Baker D."/>
            <person name="Gharbi K."/>
            <person name="Hall N."/>
            <person name="Watson M."/>
            <person name="Adriaenssens E.M."/>
            <person name="Foster-Nyarko E."/>
            <person name="Jarju S."/>
            <person name="Secka A."/>
            <person name="Antonio M."/>
            <person name="Oren A."/>
            <person name="Chaudhuri R.R."/>
            <person name="La Ragione R."/>
            <person name="Hildebrand F."/>
            <person name="Pallen M.J."/>
        </authorList>
    </citation>
    <scope>NUCLEOTIDE SEQUENCE</scope>
    <source>
        <strain evidence="15">MalCec1-1739</strain>
    </source>
</reference>
<dbReference type="FunFam" id="3.40.50.300:FF:000489">
    <property type="entry name" value="Primosome assembly protein PriA"/>
    <property type="match status" value="1"/>
</dbReference>
<dbReference type="Gene3D" id="3.40.1440.60">
    <property type="entry name" value="PriA, 3(prime) DNA-binding domain"/>
    <property type="match status" value="1"/>
</dbReference>
<dbReference type="PANTHER" id="PTHR30580:SF0">
    <property type="entry name" value="PRIMOSOMAL PROTEIN N"/>
    <property type="match status" value="1"/>
</dbReference>
<dbReference type="SMART" id="SM00487">
    <property type="entry name" value="DEXDc"/>
    <property type="match status" value="1"/>
</dbReference>
<dbReference type="PANTHER" id="PTHR30580">
    <property type="entry name" value="PRIMOSOMAL PROTEIN N"/>
    <property type="match status" value="1"/>
</dbReference>
<evidence type="ECO:0000256" key="3">
    <source>
        <dbReference type="ARBA" id="ARBA00022723"/>
    </source>
</evidence>
<dbReference type="GO" id="GO:0006310">
    <property type="term" value="P:DNA recombination"/>
    <property type="evidence" value="ECO:0007669"/>
    <property type="project" value="InterPro"/>
</dbReference>
<dbReference type="GO" id="GO:0016787">
    <property type="term" value="F:hydrolase activity"/>
    <property type="evidence" value="ECO:0007669"/>
    <property type="project" value="UniProtKB-KW"/>
</dbReference>
<dbReference type="InterPro" id="IPR042115">
    <property type="entry name" value="PriA_3primeBD_sf"/>
</dbReference>
<feature type="binding site" evidence="12">
    <location>
        <position position="552"/>
    </location>
    <ligand>
        <name>Zn(2+)</name>
        <dbReference type="ChEBI" id="CHEBI:29105"/>
        <label>2</label>
    </ligand>
</feature>
<dbReference type="Pfam" id="PF17764">
    <property type="entry name" value="PriA_3primeBD"/>
    <property type="match status" value="1"/>
</dbReference>
<dbReference type="EMBL" id="DWUP01000149">
    <property type="protein sequence ID" value="HJD53341.1"/>
    <property type="molecule type" value="Genomic_DNA"/>
</dbReference>
<dbReference type="InterPro" id="IPR011545">
    <property type="entry name" value="DEAD/DEAH_box_helicase_dom"/>
</dbReference>
<evidence type="ECO:0000256" key="1">
    <source>
        <dbReference type="ARBA" id="ARBA00022515"/>
    </source>
</evidence>
<name>A0A9D2UJ85_9BACT</name>
<feature type="binding site" evidence="12">
    <location>
        <position position="549"/>
    </location>
    <ligand>
        <name>Zn(2+)</name>
        <dbReference type="ChEBI" id="CHEBI:29105"/>
        <label>2</label>
    </ligand>
</feature>
<keyword evidence="4 12" id="KW-0547">Nucleotide-binding</keyword>
<keyword evidence="5 12" id="KW-0378">Hydrolase</keyword>
<keyword evidence="7 12" id="KW-0862">Zinc</keyword>
<evidence type="ECO:0000256" key="12">
    <source>
        <dbReference type="HAMAP-Rule" id="MF_00983"/>
    </source>
</evidence>
<dbReference type="GO" id="GO:0006269">
    <property type="term" value="P:DNA replication, synthesis of primer"/>
    <property type="evidence" value="ECO:0007669"/>
    <property type="project" value="UniProtKB-KW"/>
</dbReference>
<keyword evidence="10 12" id="KW-0413">Isomerase</keyword>
<dbReference type="Gene3D" id="3.40.50.300">
    <property type="entry name" value="P-loop containing nucleotide triphosphate hydrolases"/>
    <property type="match status" value="2"/>
</dbReference>
<dbReference type="InterPro" id="IPR040498">
    <property type="entry name" value="PriA_CRR"/>
</dbReference>
<dbReference type="Proteomes" id="UP000787625">
    <property type="component" value="Unassembled WGS sequence"/>
</dbReference>
<feature type="domain" description="Helicase C-terminal" evidence="14">
    <location>
        <begin position="535"/>
        <end position="714"/>
    </location>
</feature>
<dbReference type="PROSITE" id="PS51192">
    <property type="entry name" value="HELICASE_ATP_BIND_1"/>
    <property type="match status" value="1"/>
</dbReference>
<dbReference type="GO" id="GO:0006302">
    <property type="term" value="P:double-strand break repair"/>
    <property type="evidence" value="ECO:0007669"/>
    <property type="project" value="InterPro"/>
</dbReference>